<dbReference type="EMBL" id="DF142946">
    <property type="protein sequence ID" value="GAA30151.1"/>
    <property type="molecule type" value="Genomic_DNA"/>
</dbReference>
<sequence length="152" mass="17303">MELASYRSIQPIASLLAPDATYDLSDPAKASVLIGTLASETSQLMDCRNQFLIYNAPDRIPTERTKVAILTACNMYAKVCTARQLRKLKRFLCCPTLKRLRDKNDTPCAALSVRLLKSVPKHTHYVLENPRVHEDRWLSLTLIRFHNDVHPL</sequence>
<reference evidence="1" key="1">
    <citation type="journal article" date="2011" name="Genome Biol.">
        <title>The draft genome of the carcinogenic human liver fluke Clonorchis sinensis.</title>
        <authorList>
            <person name="Wang X."/>
            <person name="Chen W."/>
            <person name="Huang Y."/>
            <person name="Sun J."/>
            <person name="Men J."/>
            <person name="Liu H."/>
            <person name="Luo F."/>
            <person name="Guo L."/>
            <person name="Lv X."/>
            <person name="Deng C."/>
            <person name="Zhou C."/>
            <person name="Fan Y."/>
            <person name="Li X."/>
            <person name="Huang L."/>
            <person name="Hu Y."/>
            <person name="Liang C."/>
            <person name="Hu X."/>
            <person name="Xu J."/>
            <person name="Yu X."/>
        </authorList>
    </citation>
    <scope>NUCLEOTIDE SEQUENCE [LARGE SCALE GENOMIC DNA]</scope>
    <source>
        <strain evidence="1">Henan</strain>
    </source>
</reference>
<keyword evidence="2" id="KW-1185">Reference proteome</keyword>
<name>H2KPY8_CLOSI</name>
<reference key="2">
    <citation type="submission" date="2011-10" db="EMBL/GenBank/DDBJ databases">
        <title>The genome and transcriptome sequence of Clonorchis sinensis provide insights into the carcinogenic liver fluke.</title>
        <authorList>
            <person name="Wang X."/>
            <person name="Huang Y."/>
            <person name="Chen W."/>
            <person name="Liu H."/>
            <person name="Guo L."/>
            <person name="Chen Y."/>
            <person name="Luo F."/>
            <person name="Zhou W."/>
            <person name="Sun J."/>
            <person name="Mao Q."/>
            <person name="Liang P."/>
            <person name="Zhou C."/>
            <person name="Tian Y."/>
            <person name="Men J."/>
            <person name="Lv X."/>
            <person name="Huang L."/>
            <person name="Zhou J."/>
            <person name="Hu Y."/>
            <person name="Li R."/>
            <person name="Zhang F."/>
            <person name="Lei H."/>
            <person name="Li X."/>
            <person name="Hu X."/>
            <person name="Liang C."/>
            <person name="Xu J."/>
            <person name="Wu Z."/>
            <person name="Yu X."/>
        </authorList>
    </citation>
    <scope>NUCLEOTIDE SEQUENCE</scope>
    <source>
        <strain>Henan</strain>
    </source>
</reference>
<proteinExistence type="predicted"/>
<gene>
    <name evidence="1" type="ORF">CLF_102805</name>
</gene>
<evidence type="ECO:0000313" key="2">
    <source>
        <dbReference type="Proteomes" id="UP000008909"/>
    </source>
</evidence>
<dbReference type="Proteomes" id="UP000008909">
    <property type="component" value="Unassembled WGS sequence"/>
</dbReference>
<accession>H2KPY8</accession>
<organism evidence="1 2">
    <name type="scientific">Clonorchis sinensis</name>
    <name type="common">Chinese liver fluke</name>
    <dbReference type="NCBI Taxonomy" id="79923"/>
    <lineage>
        <taxon>Eukaryota</taxon>
        <taxon>Metazoa</taxon>
        <taxon>Spiralia</taxon>
        <taxon>Lophotrochozoa</taxon>
        <taxon>Platyhelminthes</taxon>
        <taxon>Trematoda</taxon>
        <taxon>Digenea</taxon>
        <taxon>Opisthorchiida</taxon>
        <taxon>Opisthorchiata</taxon>
        <taxon>Opisthorchiidae</taxon>
        <taxon>Clonorchis</taxon>
    </lineage>
</organism>
<dbReference type="AlphaFoldDB" id="H2KPY8"/>
<evidence type="ECO:0000313" key="1">
    <source>
        <dbReference type="EMBL" id="GAA30151.1"/>
    </source>
</evidence>
<protein>
    <submittedName>
        <fullName evidence="1">Uncharacterized protein</fullName>
    </submittedName>
</protein>